<dbReference type="RefSeq" id="WP_353072664.1">
    <property type="nucleotide sequence ID" value="NZ_CP132938.1"/>
</dbReference>
<dbReference type="EMBL" id="CP132938">
    <property type="protein sequence ID" value="XCB22894.1"/>
    <property type="molecule type" value="Genomic_DNA"/>
</dbReference>
<gene>
    <name evidence="1" type="ORF">RBB81_02930</name>
</gene>
<reference evidence="1" key="1">
    <citation type="submission" date="2023-08" db="EMBL/GenBank/DDBJ databases">
        <authorList>
            <person name="Messyasz A."/>
            <person name="Mannisto M.K."/>
            <person name="Kerkhof L.J."/>
            <person name="Haggblom M."/>
        </authorList>
    </citation>
    <scope>NUCLEOTIDE SEQUENCE</scope>
    <source>
        <strain evidence="1">M8UP39</strain>
    </source>
</reference>
<dbReference type="KEGG" id="tgi:RBB81_02930"/>
<sequence>MPSPPYTIDQIFAVAPAIRYVALYRQGHLASRQRSAISGASASESDRYEELFVNPTLLTLARQRGNLDCGGAKFVLVGYGNFYQLVLDLPDGHASICFELSSNPLNYADAIRTICNKS</sequence>
<name>A0AAU7Z314_9BACT</name>
<dbReference type="AlphaFoldDB" id="A0AAU7Z314"/>
<proteinExistence type="predicted"/>
<protein>
    <submittedName>
        <fullName evidence="1">Uncharacterized protein</fullName>
    </submittedName>
</protein>
<reference evidence="1" key="2">
    <citation type="journal article" date="2024" name="Environ. Microbiol.">
        <title>Genome analysis and description of Tunturibacter gen. nov. expands the diversity of Terriglobia in tundra soils.</title>
        <authorList>
            <person name="Messyasz A."/>
            <person name="Mannisto M.K."/>
            <person name="Kerkhof L.J."/>
            <person name="Haggblom M.M."/>
        </authorList>
    </citation>
    <scope>NUCLEOTIDE SEQUENCE</scope>
    <source>
        <strain evidence="1">M8UP39</strain>
    </source>
</reference>
<accession>A0AAU7Z314</accession>
<evidence type="ECO:0000313" key="1">
    <source>
        <dbReference type="EMBL" id="XCB22894.1"/>
    </source>
</evidence>
<organism evidence="1">
    <name type="scientific">Tunturiibacter gelidiferens</name>
    <dbReference type="NCBI Taxonomy" id="3069689"/>
    <lineage>
        <taxon>Bacteria</taxon>
        <taxon>Pseudomonadati</taxon>
        <taxon>Acidobacteriota</taxon>
        <taxon>Terriglobia</taxon>
        <taxon>Terriglobales</taxon>
        <taxon>Acidobacteriaceae</taxon>
        <taxon>Tunturiibacter</taxon>
    </lineage>
</organism>